<comment type="caution">
    <text evidence="1">The sequence shown here is derived from an EMBL/GenBank/DDBJ whole genome shotgun (WGS) entry which is preliminary data.</text>
</comment>
<reference evidence="1 2" key="1">
    <citation type="submission" date="2023-03" db="EMBL/GenBank/DDBJ databases">
        <title>WGS of Gossypium arboreum.</title>
        <authorList>
            <person name="Yu D."/>
        </authorList>
    </citation>
    <scope>NUCLEOTIDE SEQUENCE [LARGE SCALE GENOMIC DNA]</scope>
    <source>
        <tissue evidence="1">Leaf</tissue>
    </source>
</reference>
<accession>A0ABR0NDI4</accession>
<dbReference type="Proteomes" id="UP001358586">
    <property type="component" value="Chromosome 10"/>
</dbReference>
<dbReference type="EMBL" id="JARKNE010000010">
    <property type="protein sequence ID" value="KAK5792869.1"/>
    <property type="molecule type" value="Genomic_DNA"/>
</dbReference>
<gene>
    <name evidence="1" type="ORF">PVK06_033995</name>
</gene>
<name>A0ABR0NDI4_GOSAR</name>
<evidence type="ECO:0000313" key="1">
    <source>
        <dbReference type="EMBL" id="KAK5792869.1"/>
    </source>
</evidence>
<keyword evidence="2" id="KW-1185">Reference proteome</keyword>
<sequence>MVIGDFKEIMFSFEKRCGRLRSDRNMTRFCETLEECDLNDLVFFSRKWYTWERGKFLENNVHKRLDRGVENQGWCESFPGYSLKHLTGTWRICLQNYKKLGEVLDVEMERFMASKRNEIHFLDKRLVELSSINPDEEMLIELEEVKLALNLEADKEEVFWEQRARANWIKFGDRNKYFFHNFSNQQKKRNRVRKLRGPNG</sequence>
<proteinExistence type="predicted"/>
<evidence type="ECO:0000313" key="2">
    <source>
        <dbReference type="Proteomes" id="UP001358586"/>
    </source>
</evidence>
<protein>
    <submittedName>
        <fullName evidence="1">Uncharacterized protein</fullName>
    </submittedName>
</protein>
<organism evidence="1 2">
    <name type="scientific">Gossypium arboreum</name>
    <name type="common">Tree cotton</name>
    <name type="synonym">Gossypium nanking</name>
    <dbReference type="NCBI Taxonomy" id="29729"/>
    <lineage>
        <taxon>Eukaryota</taxon>
        <taxon>Viridiplantae</taxon>
        <taxon>Streptophyta</taxon>
        <taxon>Embryophyta</taxon>
        <taxon>Tracheophyta</taxon>
        <taxon>Spermatophyta</taxon>
        <taxon>Magnoliopsida</taxon>
        <taxon>eudicotyledons</taxon>
        <taxon>Gunneridae</taxon>
        <taxon>Pentapetalae</taxon>
        <taxon>rosids</taxon>
        <taxon>malvids</taxon>
        <taxon>Malvales</taxon>
        <taxon>Malvaceae</taxon>
        <taxon>Malvoideae</taxon>
        <taxon>Gossypium</taxon>
    </lineage>
</organism>